<evidence type="ECO:0000313" key="3">
    <source>
        <dbReference type="Proteomes" id="UP001066276"/>
    </source>
</evidence>
<protein>
    <submittedName>
        <fullName evidence="2">Uncharacterized protein</fullName>
    </submittedName>
</protein>
<dbReference type="Proteomes" id="UP001066276">
    <property type="component" value="Chromosome 2_1"/>
</dbReference>
<dbReference type="AlphaFoldDB" id="A0AAV7VWJ2"/>
<dbReference type="InterPro" id="IPR042566">
    <property type="entry name" value="L1_C"/>
</dbReference>
<feature type="region of interest" description="Disordered" evidence="1">
    <location>
        <begin position="23"/>
        <end position="46"/>
    </location>
</feature>
<keyword evidence="3" id="KW-1185">Reference proteome</keyword>
<dbReference type="Gene3D" id="3.30.250.20">
    <property type="entry name" value="L1 transposable element, C-terminal domain"/>
    <property type="match status" value="1"/>
</dbReference>
<name>A0AAV7VWJ2_PLEWA</name>
<feature type="compositionally biased region" description="Basic and acidic residues" evidence="1">
    <location>
        <begin position="35"/>
        <end position="44"/>
    </location>
</feature>
<dbReference type="EMBL" id="JANPWB010000003">
    <property type="protein sequence ID" value="KAJ1204435.1"/>
    <property type="molecule type" value="Genomic_DNA"/>
</dbReference>
<evidence type="ECO:0000256" key="1">
    <source>
        <dbReference type="SAM" id="MobiDB-lite"/>
    </source>
</evidence>
<dbReference type="PANTHER" id="PTHR11505">
    <property type="entry name" value="L1 TRANSPOSABLE ELEMENT-RELATED"/>
    <property type="match status" value="1"/>
</dbReference>
<accession>A0AAV7VWJ2</accession>
<comment type="caution">
    <text evidence="2">The sequence shown here is derived from an EMBL/GenBank/DDBJ whole genome shotgun (WGS) entry which is preliminary data.</text>
</comment>
<evidence type="ECO:0000313" key="2">
    <source>
        <dbReference type="EMBL" id="KAJ1204435.1"/>
    </source>
</evidence>
<gene>
    <name evidence="2" type="ORF">NDU88_008213</name>
</gene>
<dbReference type="InterPro" id="IPR004244">
    <property type="entry name" value="Transposase_22"/>
</dbReference>
<proteinExistence type="predicted"/>
<sequence length="294" mass="33344">MGTGGPGEDLRPMEPWTVRRAAQNHSHFKACKTPRGRDGHKEDAGMDLEDHESDAETELPHILGTMQNSLAVIDGKVDLLSYDGQVEGDYNAISQAQTKMDNTVVELQAKVKDLEAHSRRSIKRVAGIAESMAIDNMERHIEQLPITLLGHKTFSDIFVVDHAHCSLVPRPLTGALHHPVMTKLLNYKDYDAALRRVQELKTVRPEGSNISLYPDFTQHVQEASRLSLPAKCKLQVLNLEFRKYYPAKPRVMVDGKLFLFTDYKQLQQFLKHRKMASEQHHTHTPNSIRACRHC</sequence>
<organism evidence="2 3">
    <name type="scientific">Pleurodeles waltl</name>
    <name type="common">Iberian ribbed newt</name>
    <dbReference type="NCBI Taxonomy" id="8319"/>
    <lineage>
        <taxon>Eukaryota</taxon>
        <taxon>Metazoa</taxon>
        <taxon>Chordata</taxon>
        <taxon>Craniata</taxon>
        <taxon>Vertebrata</taxon>
        <taxon>Euteleostomi</taxon>
        <taxon>Amphibia</taxon>
        <taxon>Batrachia</taxon>
        <taxon>Caudata</taxon>
        <taxon>Salamandroidea</taxon>
        <taxon>Salamandridae</taxon>
        <taxon>Pleurodelinae</taxon>
        <taxon>Pleurodeles</taxon>
    </lineage>
</organism>
<reference evidence="2" key="1">
    <citation type="journal article" date="2022" name="bioRxiv">
        <title>Sequencing and chromosome-scale assembly of the giantPleurodeles waltlgenome.</title>
        <authorList>
            <person name="Brown T."/>
            <person name="Elewa A."/>
            <person name="Iarovenko S."/>
            <person name="Subramanian E."/>
            <person name="Araus A.J."/>
            <person name="Petzold A."/>
            <person name="Susuki M."/>
            <person name="Suzuki K.-i.T."/>
            <person name="Hayashi T."/>
            <person name="Toyoda A."/>
            <person name="Oliveira C."/>
            <person name="Osipova E."/>
            <person name="Leigh N.D."/>
            <person name="Simon A."/>
            <person name="Yun M.H."/>
        </authorList>
    </citation>
    <scope>NUCLEOTIDE SEQUENCE</scope>
    <source>
        <strain evidence="2">20211129_DDA</strain>
        <tissue evidence="2">Liver</tissue>
    </source>
</reference>